<comment type="caution">
    <text evidence="2">The sequence shown here is derived from an EMBL/GenBank/DDBJ whole genome shotgun (WGS) entry which is preliminary data.</text>
</comment>
<sequence length="272" mass="31292">MLSIIKAWRDQRILRHETIDDRLWEAGLRALPMLGRLTAEELHRLRRLATLFLHHKRFMGAHGFDITAGMRLDIALQACLPILNLGLEWYDEWVTVIVYPEDFLPEHEYVDEAGVVHVERSPHSGEAWERGPVLLSWDEVNHSEGLAVHEFVHTLDMRNGQANGMPPLHADMSTKVWSQVMSAAFEALNTALDRGQTPPLDPYAATDPAEFFAVASEYFFAEPHTLCEAYPEVYGQFRAFYRQDQDTRHQRTMTDPWRKFPDGQRPRSASGE</sequence>
<dbReference type="InterPro" id="IPR010384">
    <property type="entry name" value="MtfA_fam"/>
</dbReference>
<dbReference type="InterPro" id="IPR042252">
    <property type="entry name" value="MtfA_N"/>
</dbReference>
<evidence type="ECO:0000313" key="3">
    <source>
        <dbReference type="Proteomes" id="UP000189462"/>
    </source>
</evidence>
<dbReference type="CDD" id="cd20169">
    <property type="entry name" value="Peptidase_M90_mtfA"/>
    <property type="match status" value="1"/>
</dbReference>
<dbReference type="Pfam" id="PF06167">
    <property type="entry name" value="Peptidase_M90"/>
    <property type="match status" value="1"/>
</dbReference>
<dbReference type="AlphaFoldDB" id="A0A1V3NB02"/>
<accession>A0A1V3NB02</accession>
<dbReference type="GO" id="GO:0008237">
    <property type="term" value="F:metallopeptidase activity"/>
    <property type="evidence" value="ECO:0007669"/>
    <property type="project" value="InterPro"/>
</dbReference>
<name>A0A1V3NB02_9GAMM</name>
<evidence type="ECO:0000313" key="2">
    <source>
        <dbReference type="EMBL" id="OOG22012.1"/>
    </source>
</evidence>
<organism evidence="2 3">
    <name type="scientific">Thioalkalivibrio denitrificans</name>
    <dbReference type="NCBI Taxonomy" id="108003"/>
    <lineage>
        <taxon>Bacteria</taxon>
        <taxon>Pseudomonadati</taxon>
        <taxon>Pseudomonadota</taxon>
        <taxon>Gammaproteobacteria</taxon>
        <taxon>Chromatiales</taxon>
        <taxon>Ectothiorhodospiraceae</taxon>
        <taxon>Thioalkalivibrio</taxon>
    </lineage>
</organism>
<dbReference type="RefSeq" id="WP_077280085.1">
    <property type="nucleotide sequence ID" value="NZ_MVBK01000112.1"/>
</dbReference>
<protein>
    <recommendedName>
        <fullName evidence="4">Zinc-dependent peptidase</fullName>
    </recommendedName>
</protein>
<keyword evidence="3" id="KW-1185">Reference proteome</keyword>
<feature type="region of interest" description="Disordered" evidence="1">
    <location>
        <begin position="246"/>
        <end position="272"/>
    </location>
</feature>
<proteinExistence type="predicted"/>
<reference evidence="2 3" key="1">
    <citation type="submission" date="2017-02" db="EMBL/GenBank/DDBJ databases">
        <title>Genomic diversity within the haloalkaliphilic genus Thioalkalivibrio.</title>
        <authorList>
            <person name="Ahn A.-C."/>
            <person name="Meier-Kolthoff J."/>
            <person name="Overmars L."/>
            <person name="Richter M."/>
            <person name="Woyke T."/>
            <person name="Sorokin D.Y."/>
            <person name="Muyzer G."/>
        </authorList>
    </citation>
    <scope>NUCLEOTIDE SEQUENCE [LARGE SCALE GENOMIC DNA]</scope>
    <source>
        <strain evidence="2 3">ALJD</strain>
    </source>
</reference>
<evidence type="ECO:0000256" key="1">
    <source>
        <dbReference type="SAM" id="MobiDB-lite"/>
    </source>
</evidence>
<dbReference type="SUPFAM" id="SSF55486">
    <property type="entry name" value="Metalloproteases ('zincins'), catalytic domain"/>
    <property type="match status" value="1"/>
</dbReference>
<gene>
    <name evidence="2" type="ORF">B1C78_15620</name>
</gene>
<dbReference type="Proteomes" id="UP000189462">
    <property type="component" value="Unassembled WGS sequence"/>
</dbReference>
<dbReference type="PANTHER" id="PTHR30164">
    <property type="entry name" value="MTFA PEPTIDASE"/>
    <property type="match status" value="1"/>
</dbReference>
<dbReference type="PANTHER" id="PTHR30164:SF2">
    <property type="entry name" value="PROTEIN MTFA"/>
    <property type="match status" value="1"/>
</dbReference>
<dbReference type="Gene3D" id="3.40.390.10">
    <property type="entry name" value="Collagenase (Catalytic Domain)"/>
    <property type="match status" value="1"/>
</dbReference>
<dbReference type="GO" id="GO:0004177">
    <property type="term" value="F:aminopeptidase activity"/>
    <property type="evidence" value="ECO:0007669"/>
    <property type="project" value="TreeGrafter"/>
</dbReference>
<feature type="compositionally biased region" description="Basic and acidic residues" evidence="1">
    <location>
        <begin position="256"/>
        <end position="265"/>
    </location>
</feature>
<evidence type="ECO:0008006" key="4">
    <source>
        <dbReference type="Google" id="ProtNLM"/>
    </source>
</evidence>
<dbReference type="Gene3D" id="1.10.472.150">
    <property type="entry name" value="Glucose-regulated metallo-peptidase M90, N-terminal domain"/>
    <property type="match status" value="1"/>
</dbReference>
<dbReference type="InterPro" id="IPR024079">
    <property type="entry name" value="MetalloPept_cat_dom_sf"/>
</dbReference>
<dbReference type="GO" id="GO:0005829">
    <property type="term" value="C:cytosol"/>
    <property type="evidence" value="ECO:0007669"/>
    <property type="project" value="TreeGrafter"/>
</dbReference>
<dbReference type="OrthoDB" id="9786424at2"/>
<dbReference type="STRING" id="108003.B1C78_15620"/>
<dbReference type="EMBL" id="MVBK01000112">
    <property type="protein sequence ID" value="OOG22012.1"/>
    <property type="molecule type" value="Genomic_DNA"/>
</dbReference>